<name>A0A7Y2P048_9BURK</name>
<evidence type="ECO:0000313" key="2">
    <source>
        <dbReference type="Proteomes" id="UP000533905"/>
    </source>
</evidence>
<proteinExistence type="predicted"/>
<protein>
    <submittedName>
        <fullName evidence="1">SGNH/GDSL hydrolase family protein</fullName>
    </submittedName>
</protein>
<organism evidence="1 2">
    <name type="scientific">Telluria aromaticivorans</name>
    <dbReference type="NCBI Taxonomy" id="2725995"/>
    <lineage>
        <taxon>Bacteria</taxon>
        <taxon>Pseudomonadati</taxon>
        <taxon>Pseudomonadota</taxon>
        <taxon>Betaproteobacteria</taxon>
        <taxon>Burkholderiales</taxon>
        <taxon>Oxalobacteraceae</taxon>
        <taxon>Telluria group</taxon>
        <taxon>Telluria</taxon>
    </lineage>
</organism>
<dbReference type="SUPFAM" id="SSF52266">
    <property type="entry name" value="SGNH hydrolase"/>
    <property type="match status" value="1"/>
</dbReference>
<sequence length="267" mass="29396">MKFENVYWDEGSMKVDGVYPSILAVGDSWFWYPFPGGSLINHLGRLVATREHIILALGANGAEAFDYTHGKYNKMIRTALRMHGASLSAVFISGGGNDFAGVNDLRPMLRDDCSGAQDSSSCFRDGNGELTLEWLMGKISESYRSLIGQILVASRPGAKIVVHNYDYAIPNGKGIFGRKATWLRQALEDAGVPATLQADCVKTVINRLSIELEEITKIDPSRIHFVDSRGSLDASHWANELHPKPSGFRLIAMEKWNPVLVRLGLSA</sequence>
<dbReference type="AlphaFoldDB" id="A0A7Y2P048"/>
<evidence type="ECO:0000313" key="1">
    <source>
        <dbReference type="EMBL" id="NNG23186.1"/>
    </source>
</evidence>
<keyword evidence="2" id="KW-1185">Reference proteome</keyword>
<keyword evidence="1" id="KW-0378">Hydrolase</keyword>
<reference evidence="1 2" key="1">
    <citation type="submission" date="2020-04" db="EMBL/GenBank/DDBJ databases">
        <title>Massilia sp. nov., a cold adapted bacteria isolated from Arctic soil.</title>
        <authorList>
            <person name="Son J."/>
            <person name="Ka J.-O."/>
        </authorList>
    </citation>
    <scope>NUCLEOTIDE SEQUENCE [LARGE SCALE GENOMIC DNA]</scope>
    <source>
        <strain evidence="1 2">ML15P13</strain>
    </source>
</reference>
<dbReference type="InterPro" id="IPR036514">
    <property type="entry name" value="SGNH_hydro_sf"/>
</dbReference>
<accession>A0A7Y2P048</accession>
<dbReference type="Gene3D" id="3.40.50.1110">
    <property type="entry name" value="SGNH hydrolase"/>
    <property type="match status" value="1"/>
</dbReference>
<comment type="caution">
    <text evidence="1">The sequence shown here is derived from an EMBL/GenBank/DDBJ whole genome shotgun (WGS) entry which is preliminary data.</text>
</comment>
<gene>
    <name evidence="1" type="ORF">HGB41_09250</name>
</gene>
<dbReference type="EMBL" id="JABAIV010000003">
    <property type="protein sequence ID" value="NNG23186.1"/>
    <property type="molecule type" value="Genomic_DNA"/>
</dbReference>
<dbReference type="Proteomes" id="UP000533905">
    <property type="component" value="Unassembled WGS sequence"/>
</dbReference>
<dbReference type="GO" id="GO:0016788">
    <property type="term" value="F:hydrolase activity, acting on ester bonds"/>
    <property type="evidence" value="ECO:0007669"/>
    <property type="project" value="UniProtKB-ARBA"/>
</dbReference>
<dbReference type="RefSeq" id="WP_171083551.1">
    <property type="nucleotide sequence ID" value="NZ_JABAIV010000003.1"/>
</dbReference>